<evidence type="ECO:0000313" key="3">
    <source>
        <dbReference type="Proteomes" id="UP000240971"/>
    </source>
</evidence>
<name>A0A2P8HBB1_CHINA</name>
<evidence type="ECO:0000313" key="2">
    <source>
        <dbReference type="EMBL" id="PSL43469.1"/>
    </source>
</evidence>
<protein>
    <recommendedName>
        <fullName evidence="1">DUF6630 domain-containing protein</fullName>
    </recommendedName>
</protein>
<dbReference type="Proteomes" id="UP000240971">
    <property type="component" value="Unassembled WGS sequence"/>
</dbReference>
<dbReference type="EMBL" id="PYAW01000008">
    <property type="protein sequence ID" value="PSL43469.1"/>
    <property type="molecule type" value="Genomic_DNA"/>
</dbReference>
<dbReference type="InterPro" id="IPR046582">
    <property type="entry name" value="DUF6630"/>
</dbReference>
<proteinExistence type="predicted"/>
<organism evidence="2 3">
    <name type="scientific">Chitinophaga niastensis</name>
    <dbReference type="NCBI Taxonomy" id="536980"/>
    <lineage>
        <taxon>Bacteria</taxon>
        <taxon>Pseudomonadati</taxon>
        <taxon>Bacteroidota</taxon>
        <taxon>Chitinophagia</taxon>
        <taxon>Chitinophagales</taxon>
        <taxon>Chitinophagaceae</taxon>
        <taxon>Chitinophaga</taxon>
    </lineage>
</organism>
<dbReference type="OrthoDB" id="6424958at2"/>
<dbReference type="RefSeq" id="WP_146151386.1">
    <property type="nucleotide sequence ID" value="NZ_PYAW01000008.1"/>
</dbReference>
<gene>
    <name evidence="2" type="ORF">CLV51_108159</name>
</gene>
<dbReference type="Pfam" id="PF20335">
    <property type="entry name" value="DUF6630"/>
    <property type="match status" value="1"/>
</dbReference>
<reference evidence="2 3" key="1">
    <citation type="submission" date="2018-03" db="EMBL/GenBank/DDBJ databases">
        <title>Genomic Encyclopedia of Archaeal and Bacterial Type Strains, Phase II (KMG-II): from individual species to whole genera.</title>
        <authorList>
            <person name="Goeker M."/>
        </authorList>
    </citation>
    <scope>NUCLEOTIDE SEQUENCE [LARGE SCALE GENOMIC DNA]</scope>
    <source>
        <strain evidence="2 3">DSM 24859</strain>
    </source>
</reference>
<evidence type="ECO:0000259" key="1">
    <source>
        <dbReference type="Pfam" id="PF20335"/>
    </source>
</evidence>
<keyword evidence="3" id="KW-1185">Reference proteome</keyword>
<dbReference type="AlphaFoldDB" id="A0A2P8HBB1"/>
<accession>A0A2P8HBB1</accession>
<feature type="domain" description="DUF6630" evidence="1">
    <location>
        <begin position="112"/>
        <end position="263"/>
    </location>
</feature>
<sequence length="272" mass="31213">MQKQVPDISREDFNWLTLTYGKDSGYSYIDTKESVVHEVFIDKVLISTAFLNYASYELSFNALGLHIKKHRLDNYKLQDKAKLISDEMDEEDEEELMLRWTTMMQELKMLEKLQGLSNARDPLVQLYLDIFNEDTAEEQISRLPEIVSPNVMTIWEELHQALENTGNVVEFEWQEFSSIGITELNQLTPLQSAGITLTAPTPAAYEEMVAADDFAKAMLDFVNDQLDAHELKIVAIGPALDEYQAFTCLSMQDFRLANALLKLEELCLVCFF</sequence>
<comment type="caution">
    <text evidence="2">The sequence shown here is derived from an EMBL/GenBank/DDBJ whole genome shotgun (WGS) entry which is preliminary data.</text>
</comment>